<reference evidence="8" key="1">
    <citation type="journal article" date="2021" name="New Phytol.">
        <title>Evolutionary innovations through gain and loss of genes in the ectomycorrhizal Boletales.</title>
        <authorList>
            <person name="Wu G."/>
            <person name="Miyauchi S."/>
            <person name="Morin E."/>
            <person name="Kuo A."/>
            <person name="Drula E."/>
            <person name="Varga T."/>
            <person name="Kohler A."/>
            <person name="Feng B."/>
            <person name="Cao Y."/>
            <person name="Lipzen A."/>
            <person name="Daum C."/>
            <person name="Hundley H."/>
            <person name="Pangilinan J."/>
            <person name="Johnson J."/>
            <person name="Barry K."/>
            <person name="LaButti K."/>
            <person name="Ng V."/>
            <person name="Ahrendt S."/>
            <person name="Min B."/>
            <person name="Choi I.G."/>
            <person name="Park H."/>
            <person name="Plett J.M."/>
            <person name="Magnuson J."/>
            <person name="Spatafora J.W."/>
            <person name="Nagy L.G."/>
            <person name="Henrissat B."/>
            <person name="Grigoriev I.V."/>
            <person name="Yang Z.L."/>
            <person name="Xu J."/>
            <person name="Martin F.M."/>
        </authorList>
    </citation>
    <scope>NUCLEOTIDE SEQUENCE</scope>
    <source>
        <strain evidence="8">KKN 215</strain>
    </source>
</reference>
<dbReference type="GO" id="GO:0006384">
    <property type="term" value="P:transcription initiation at RNA polymerase III promoter"/>
    <property type="evidence" value="ECO:0007669"/>
    <property type="project" value="InterPro"/>
</dbReference>
<evidence type="ECO:0000256" key="1">
    <source>
        <dbReference type="ARBA" id="ARBA00004123"/>
    </source>
</evidence>
<dbReference type="GO" id="GO:0000127">
    <property type="term" value="C:transcription factor TFIIIC complex"/>
    <property type="evidence" value="ECO:0007669"/>
    <property type="project" value="InterPro"/>
</dbReference>
<feature type="region of interest" description="Disordered" evidence="5">
    <location>
        <begin position="1"/>
        <end position="30"/>
    </location>
</feature>
<feature type="compositionally biased region" description="Polar residues" evidence="5">
    <location>
        <begin position="1"/>
        <end position="14"/>
    </location>
</feature>
<dbReference type="Gene3D" id="3.30.200.160">
    <property type="entry name" value="TFIIIC, subcomplex tauA, subunit Sfc1, barrel domain"/>
    <property type="match status" value="1"/>
</dbReference>
<dbReference type="Pfam" id="PF17682">
    <property type="entry name" value="Tau95_N"/>
    <property type="match status" value="1"/>
</dbReference>
<dbReference type="OrthoDB" id="5598268at2759"/>
<dbReference type="PANTHER" id="PTHR13230">
    <property type="entry name" value="GENERAL TRANSCRIPTION FACTOR IIIC, POLYPEPTIDE 5"/>
    <property type="match status" value="1"/>
</dbReference>
<evidence type="ECO:0000256" key="4">
    <source>
        <dbReference type="ARBA" id="ARBA00023242"/>
    </source>
</evidence>
<comment type="caution">
    <text evidence="8">The sequence shown here is derived from an EMBL/GenBank/DDBJ whole genome shotgun (WGS) entry which is preliminary data.</text>
</comment>
<accession>A0A8K0UX59</accession>
<evidence type="ECO:0000256" key="2">
    <source>
        <dbReference type="ARBA" id="ARBA00023125"/>
    </source>
</evidence>
<feature type="domain" description="Transcription factor IIIC subunit 5 HTH" evidence="6">
    <location>
        <begin position="223"/>
        <end position="379"/>
    </location>
</feature>
<evidence type="ECO:0000313" key="8">
    <source>
        <dbReference type="EMBL" id="KAH8106055.1"/>
    </source>
</evidence>
<evidence type="ECO:0000259" key="7">
    <source>
        <dbReference type="Pfam" id="PF17682"/>
    </source>
</evidence>
<sequence>MNDSTPGAGPSNTVHDGHNTAPNIPAAVAPSHRLPPSHFYSIEYPGYVRPTSIPIALGKLGGPSQVFAAFQKSGSKAGSPLELNLRPNDPFSHPVAGEVLQTNNLLMKVVKRKRKTRGPDGEAIGEYTAEVVGSISKTARFRSMADYQYKCDARDPVLVLRSSMDKLDVDGIMKYSIPEEKEDYLIPKPTSTAETDMVIDPQLLSDSQQTESTAVEMKSNIRLFPPPLFSRQSVPHNYNFKANTASIVSTTLDESTGEEKKRLINRMRWKGYGPASVYYTDKDVPTTPTAAVEEQRFSADVQILERLKKLFEERPVWTRAAIFNQFEPLEVREIVNSKILLPLVSYVFQDGPWRDTQVRLGYDPRVHPEARFYQRLYFRNINKPIVRPSVIGRRQDGRNEIANARAGDAFGKEDRRSHIFDGVTVSETAAFQLCDIEDAMLKEMIEDDDDLRETCHERDGWYTSYQFDRIKMILRHKFFALLAGHVATREECEALLIPNEGAEKLSIRPAHRLRPGKHNMAKGALRPEDAAAQRLTAALEQRLKKASQR</sequence>
<name>A0A8K0UX59_9AGAR</name>
<protein>
    <submittedName>
        <fullName evidence="8">RNA polymerase III transcription factor IIIC subunit-domain-containing protein</fullName>
    </submittedName>
</protein>
<proteinExistence type="predicted"/>
<keyword evidence="9" id="KW-1185">Reference proteome</keyword>
<organism evidence="8 9">
    <name type="scientific">Cristinia sonorae</name>
    <dbReference type="NCBI Taxonomy" id="1940300"/>
    <lineage>
        <taxon>Eukaryota</taxon>
        <taxon>Fungi</taxon>
        <taxon>Dikarya</taxon>
        <taxon>Basidiomycota</taxon>
        <taxon>Agaricomycotina</taxon>
        <taxon>Agaricomycetes</taxon>
        <taxon>Agaricomycetidae</taxon>
        <taxon>Agaricales</taxon>
        <taxon>Pleurotineae</taxon>
        <taxon>Stephanosporaceae</taxon>
        <taxon>Cristinia</taxon>
    </lineage>
</organism>
<evidence type="ECO:0000313" key="9">
    <source>
        <dbReference type="Proteomes" id="UP000813824"/>
    </source>
</evidence>
<feature type="domain" description="Transcription factor IIIC subunit Tfc1/Sfc1 triple barrel" evidence="7">
    <location>
        <begin position="40"/>
        <end position="149"/>
    </location>
</feature>
<dbReference type="GO" id="GO:0005634">
    <property type="term" value="C:nucleus"/>
    <property type="evidence" value="ECO:0007669"/>
    <property type="project" value="UniProtKB-SubCell"/>
</dbReference>
<dbReference type="PANTHER" id="PTHR13230:SF5">
    <property type="entry name" value="GENERAL TRANSCRIPTION FACTOR 3C POLYPEPTIDE 5"/>
    <property type="match status" value="1"/>
</dbReference>
<comment type="subcellular location">
    <subcellularLocation>
        <location evidence="1">Nucleus</location>
    </subcellularLocation>
</comment>
<dbReference type="InterPro" id="IPR041499">
    <property type="entry name" value="Tfc1/Sfc1_N"/>
</dbReference>
<dbReference type="InterPro" id="IPR042536">
    <property type="entry name" value="TFIIIC_tauA_Sfc1"/>
</dbReference>
<keyword evidence="2" id="KW-0238">DNA-binding</keyword>
<dbReference type="InterPro" id="IPR040454">
    <property type="entry name" value="TF_IIIC_Tfc1/Sfc1"/>
</dbReference>
<dbReference type="InterPro" id="IPR019136">
    <property type="entry name" value="TF_IIIC_su-5_HTH"/>
</dbReference>
<evidence type="ECO:0000259" key="6">
    <source>
        <dbReference type="Pfam" id="PF09734"/>
    </source>
</evidence>
<keyword evidence="4" id="KW-0539">Nucleus</keyword>
<keyword evidence="3" id="KW-0804">Transcription</keyword>
<dbReference type="GO" id="GO:0001003">
    <property type="term" value="F:RNA polymerase III type 2 promoter sequence-specific DNA binding"/>
    <property type="evidence" value="ECO:0007669"/>
    <property type="project" value="TreeGrafter"/>
</dbReference>
<dbReference type="EMBL" id="JAEVFJ010000003">
    <property type="protein sequence ID" value="KAH8106055.1"/>
    <property type="molecule type" value="Genomic_DNA"/>
</dbReference>
<evidence type="ECO:0000256" key="5">
    <source>
        <dbReference type="SAM" id="MobiDB-lite"/>
    </source>
</evidence>
<dbReference type="AlphaFoldDB" id="A0A8K0UX59"/>
<dbReference type="GO" id="GO:0001002">
    <property type="term" value="F:RNA polymerase III type 1 promoter sequence-specific DNA binding"/>
    <property type="evidence" value="ECO:0007669"/>
    <property type="project" value="TreeGrafter"/>
</dbReference>
<dbReference type="Pfam" id="PF09734">
    <property type="entry name" value="Tau95"/>
    <property type="match status" value="1"/>
</dbReference>
<evidence type="ECO:0000256" key="3">
    <source>
        <dbReference type="ARBA" id="ARBA00023163"/>
    </source>
</evidence>
<dbReference type="Proteomes" id="UP000813824">
    <property type="component" value="Unassembled WGS sequence"/>
</dbReference>
<gene>
    <name evidence="8" type="ORF">BXZ70DRAFT_1004341</name>
</gene>